<evidence type="ECO:0000256" key="3">
    <source>
        <dbReference type="ARBA" id="ARBA00012438"/>
    </source>
</evidence>
<dbReference type="InterPro" id="IPR036097">
    <property type="entry name" value="HisK_dim/P_sf"/>
</dbReference>
<accession>A0A2Y9BEK0</accession>
<dbReference type="Proteomes" id="UP000245845">
    <property type="component" value="Unassembled WGS sequence"/>
</dbReference>
<keyword evidence="7" id="KW-0812">Transmembrane</keyword>
<evidence type="ECO:0000256" key="9">
    <source>
        <dbReference type="ARBA" id="ARBA00022777"/>
    </source>
</evidence>
<gene>
    <name evidence="15" type="ORF">A8806_10882</name>
</gene>
<evidence type="ECO:0000256" key="13">
    <source>
        <dbReference type="ARBA" id="ARBA00023136"/>
    </source>
</evidence>
<dbReference type="RefSeq" id="WP_109731752.1">
    <property type="nucleotide sequence ID" value="NZ_BAAACK010000003.1"/>
</dbReference>
<dbReference type="SMART" id="SM00387">
    <property type="entry name" value="HATPase_c"/>
    <property type="match status" value="1"/>
</dbReference>
<name>A0A2Y9BEK0_9FIRM</name>
<keyword evidence="9 15" id="KW-0418">Kinase</keyword>
<feature type="domain" description="Histidine kinase" evidence="14">
    <location>
        <begin position="93"/>
        <end position="305"/>
    </location>
</feature>
<dbReference type="SUPFAM" id="SSF55874">
    <property type="entry name" value="ATPase domain of HSP90 chaperone/DNA topoisomerase II/histidine kinase"/>
    <property type="match status" value="1"/>
</dbReference>
<keyword evidence="4" id="KW-1003">Cell membrane</keyword>
<dbReference type="EC" id="2.7.13.3" evidence="3"/>
<dbReference type="Gene3D" id="3.30.565.10">
    <property type="entry name" value="Histidine kinase-like ATPase, C-terminal domain"/>
    <property type="match status" value="1"/>
</dbReference>
<dbReference type="PRINTS" id="PR00344">
    <property type="entry name" value="BCTRLSENSOR"/>
</dbReference>
<dbReference type="EMBL" id="QGDL01000008">
    <property type="protein sequence ID" value="PWJ28567.1"/>
    <property type="molecule type" value="Genomic_DNA"/>
</dbReference>
<dbReference type="InterPro" id="IPR003594">
    <property type="entry name" value="HATPase_dom"/>
</dbReference>
<dbReference type="PANTHER" id="PTHR45528:SF1">
    <property type="entry name" value="SENSOR HISTIDINE KINASE CPXA"/>
    <property type="match status" value="1"/>
</dbReference>
<dbReference type="PANTHER" id="PTHR45528">
    <property type="entry name" value="SENSOR HISTIDINE KINASE CPXA"/>
    <property type="match status" value="1"/>
</dbReference>
<evidence type="ECO:0000313" key="16">
    <source>
        <dbReference type="Proteomes" id="UP000245845"/>
    </source>
</evidence>
<evidence type="ECO:0000256" key="8">
    <source>
        <dbReference type="ARBA" id="ARBA00022741"/>
    </source>
</evidence>
<keyword evidence="10" id="KW-0067">ATP-binding</keyword>
<dbReference type="GO" id="GO:0005886">
    <property type="term" value="C:plasma membrane"/>
    <property type="evidence" value="ECO:0007669"/>
    <property type="project" value="UniProtKB-SubCell"/>
</dbReference>
<dbReference type="InterPro" id="IPR005467">
    <property type="entry name" value="His_kinase_dom"/>
</dbReference>
<organism evidence="15 16">
    <name type="scientific">Faecalicatena orotica</name>
    <dbReference type="NCBI Taxonomy" id="1544"/>
    <lineage>
        <taxon>Bacteria</taxon>
        <taxon>Bacillati</taxon>
        <taxon>Bacillota</taxon>
        <taxon>Clostridia</taxon>
        <taxon>Lachnospirales</taxon>
        <taxon>Lachnospiraceae</taxon>
        <taxon>Faecalicatena</taxon>
    </lineage>
</organism>
<dbReference type="InterPro" id="IPR004358">
    <property type="entry name" value="Sig_transdc_His_kin-like_C"/>
</dbReference>
<dbReference type="SMART" id="SM00388">
    <property type="entry name" value="HisKA"/>
    <property type="match status" value="1"/>
</dbReference>
<dbReference type="Pfam" id="PF02518">
    <property type="entry name" value="HATPase_c"/>
    <property type="match status" value="1"/>
</dbReference>
<keyword evidence="6" id="KW-0808">Transferase</keyword>
<dbReference type="AlphaFoldDB" id="A0A2Y9BEK0"/>
<proteinExistence type="predicted"/>
<dbReference type="Pfam" id="PF00512">
    <property type="entry name" value="HisKA"/>
    <property type="match status" value="1"/>
</dbReference>
<keyword evidence="11" id="KW-1133">Transmembrane helix</keyword>
<evidence type="ECO:0000256" key="12">
    <source>
        <dbReference type="ARBA" id="ARBA00023012"/>
    </source>
</evidence>
<dbReference type="Gene3D" id="1.10.287.130">
    <property type="match status" value="1"/>
</dbReference>
<evidence type="ECO:0000256" key="6">
    <source>
        <dbReference type="ARBA" id="ARBA00022679"/>
    </source>
</evidence>
<dbReference type="CDD" id="cd00082">
    <property type="entry name" value="HisKA"/>
    <property type="match status" value="1"/>
</dbReference>
<evidence type="ECO:0000256" key="5">
    <source>
        <dbReference type="ARBA" id="ARBA00022553"/>
    </source>
</evidence>
<dbReference type="InterPro" id="IPR003661">
    <property type="entry name" value="HisK_dim/P_dom"/>
</dbReference>
<keyword evidence="5" id="KW-0597">Phosphoprotein</keyword>
<evidence type="ECO:0000313" key="15">
    <source>
        <dbReference type="EMBL" id="PWJ28567.1"/>
    </source>
</evidence>
<keyword evidence="16" id="KW-1185">Reference proteome</keyword>
<dbReference type="SUPFAM" id="SSF47384">
    <property type="entry name" value="Homodimeric domain of signal transducing histidine kinase"/>
    <property type="match status" value="1"/>
</dbReference>
<dbReference type="CDD" id="cd00075">
    <property type="entry name" value="HATPase"/>
    <property type="match status" value="1"/>
</dbReference>
<sequence length="306" mass="34811">MRLYIIIVVLLLACCFLISALIIRSYRRNMVNQYDVLLQKLDQAIAGQNLETSYDESLDSAITVRLNRIIEISCIQKGQAEEERDIIKSLISDISHQIRTPLSNITLYTGLLKEHVSDEKSLMLSTKIEKNAEKLEFFMKELIRTSYTEQELISVCPQITDVDTMIKKACQLAELPALKKKIHLICSYHGYTCFADRKWTEEALGNVIENAVKYSPAGSNVWIDSAAYDSFICIQVRDQGIGIPEEEQGKIFQRFYRGTNVSGEQGFGIGLYLAREVISRQNGYIKLESALHEGTVFHIFLLRPVT</sequence>
<dbReference type="InterPro" id="IPR036890">
    <property type="entry name" value="HATPase_C_sf"/>
</dbReference>
<dbReference type="GO" id="GO:0000155">
    <property type="term" value="F:phosphorelay sensor kinase activity"/>
    <property type="evidence" value="ECO:0007669"/>
    <property type="project" value="InterPro"/>
</dbReference>
<reference evidence="15 16" key="1">
    <citation type="submission" date="2018-05" db="EMBL/GenBank/DDBJ databases">
        <title>The Hungate 1000. A catalogue of reference genomes from the rumen microbiome.</title>
        <authorList>
            <person name="Kelly W."/>
        </authorList>
    </citation>
    <scope>NUCLEOTIDE SEQUENCE [LARGE SCALE GENOMIC DNA]</scope>
    <source>
        <strain evidence="15 16">NLAE-zl-C242</strain>
    </source>
</reference>
<dbReference type="PROSITE" id="PS50109">
    <property type="entry name" value="HIS_KIN"/>
    <property type="match status" value="1"/>
</dbReference>
<protein>
    <recommendedName>
        <fullName evidence="3">histidine kinase</fullName>
        <ecNumber evidence="3">2.7.13.3</ecNumber>
    </recommendedName>
</protein>
<evidence type="ECO:0000256" key="4">
    <source>
        <dbReference type="ARBA" id="ARBA00022475"/>
    </source>
</evidence>
<comment type="subcellular location">
    <subcellularLocation>
        <location evidence="2">Cell membrane</location>
        <topology evidence="2">Multi-pass membrane protein</topology>
    </subcellularLocation>
</comment>
<evidence type="ECO:0000256" key="11">
    <source>
        <dbReference type="ARBA" id="ARBA00022989"/>
    </source>
</evidence>
<dbReference type="GO" id="GO:0005524">
    <property type="term" value="F:ATP binding"/>
    <property type="evidence" value="ECO:0007669"/>
    <property type="project" value="UniProtKB-KW"/>
</dbReference>
<keyword evidence="8" id="KW-0547">Nucleotide-binding</keyword>
<keyword evidence="13" id="KW-0472">Membrane</keyword>
<evidence type="ECO:0000256" key="1">
    <source>
        <dbReference type="ARBA" id="ARBA00000085"/>
    </source>
</evidence>
<dbReference type="InterPro" id="IPR050398">
    <property type="entry name" value="HssS/ArlS-like"/>
</dbReference>
<evidence type="ECO:0000259" key="14">
    <source>
        <dbReference type="PROSITE" id="PS50109"/>
    </source>
</evidence>
<comment type="catalytic activity">
    <reaction evidence="1">
        <text>ATP + protein L-histidine = ADP + protein N-phospho-L-histidine.</text>
        <dbReference type="EC" id="2.7.13.3"/>
    </reaction>
</comment>
<keyword evidence="12" id="KW-0902">Two-component regulatory system</keyword>
<evidence type="ECO:0000256" key="10">
    <source>
        <dbReference type="ARBA" id="ARBA00022840"/>
    </source>
</evidence>
<evidence type="ECO:0000256" key="7">
    <source>
        <dbReference type="ARBA" id="ARBA00022692"/>
    </source>
</evidence>
<dbReference type="OrthoDB" id="9773956at2"/>
<comment type="caution">
    <text evidence="15">The sequence shown here is derived from an EMBL/GenBank/DDBJ whole genome shotgun (WGS) entry which is preliminary data.</text>
</comment>
<evidence type="ECO:0000256" key="2">
    <source>
        <dbReference type="ARBA" id="ARBA00004651"/>
    </source>
</evidence>